<dbReference type="Pfam" id="PF04195">
    <property type="entry name" value="Transposase_28"/>
    <property type="match status" value="1"/>
</dbReference>
<dbReference type="EMBL" id="JBJUIK010000006">
    <property type="protein sequence ID" value="KAL3525329.1"/>
    <property type="molecule type" value="Genomic_DNA"/>
</dbReference>
<accession>A0ABD3A0R6</accession>
<reference evidence="3 4" key="1">
    <citation type="submission" date="2024-11" db="EMBL/GenBank/DDBJ databases">
        <title>A near-complete genome assembly of Cinchona calisaya.</title>
        <authorList>
            <person name="Lian D.C."/>
            <person name="Zhao X.W."/>
            <person name="Wei L."/>
        </authorList>
    </citation>
    <scope>NUCLEOTIDE SEQUENCE [LARGE SCALE GENOMIC DNA]</scope>
    <source>
        <tissue evidence="3">Nenye</tissue>
    </source>
</reference>
<keyword evidence="4" id="KW-1185">Reference proteome</keyword>
<gene>
    <name evidence="3" type="ORF">ACH5RR_013701</name>
</gene>
<evidence type="ECO:0000313" key="3">
    <source>
        <dbReference type="EMBL" id="KAL3525329.1"/>
    </source>
</evidence>
<organism evidence="3 4">
    <name type="scientific">Cinchona calisaya</name>
    <dbReference type="NCBI Taxonomy" id="153742"/>
    <lineage>
        <taxon>Eukaryota</taxon>
        <taxon>Viridiplantae</taxon>
        <taxon>Streptophyta</taxon>
        <taxon>Embryophyta</taxon>
        <taxon>Tracheophyta</taxon>
        <taxon>Spermatophyta</taxon>
        <taxon>Magnoliopsida</taxon>
        <taxon>eudicotyledons</taxon>
        <taxon>Gunneridae</taxon>
        <taxon>Pentapetalae</taxon>
        <taxon>asterids</taxon>
        <taxon>lamiids</taxon>
        <taxon>Gentianales</taxon>
        <taxon>Rubiaceae</taxon>
        <taxon>Cinchonoideae</taxon>
        <taxon>Cinchoneae</taxon>
        <taxon>Cinchona</taxon>
    </lineage>
</organism>
<dbReference type="InterPro" id="IPR007321">
    <property type="entry name" value="Transposase_28"/>
</dbReference>
<feature type="compositionally biased region" description="Basic and acidic residues" evidence="1">
    <location>
        <begin position="1"/>
        <end position="25"/>
    </location>
</feature>
<feature type="compositionally biased region" description="Basic residues" evidence="1">
    <location>
        <begin position="38"/>
        <end position="54"/>
    </location>
</feature>
<dbReference type="AlphaFoldDB" id="A0ABD3A0R6"/>
<dbReference type="Proteomes" id="UP001630127">
    <property type="component" value="Unassembled WGS sequence"/>
</dbReference>
<evidence type="ECO:0000313" key="4">
    <source>
        <dbReference type="Proteomes" id="UP001630127"/>
    </source>
</evidence>
<evidence type="ECO:0000259" key="2">
    <source>
        <dbReference type="Pfam" id="PF04195"/>
    </source>
</evidence>
<protein>
    <recommendedName>
        <fullName evidence="2">Transposase (putative) gypsy type domain-containing protein</fullName>
    </recommendedName>
</protein>
<proteinExistence type="predicted"/>
<comment type="caution">
    <text evidence="3">The sequence shown here is derived from an EMBL/GenBank/DDBJ whole genome shotgun (WGS) entry which is preliminary data.</text>
</comment>
<feature type="region of interest" description="Disordered" evidence="1">
    <location>
        <begin position="1"/>
        <end position="54"/>
    </location>
</feature>
<name>A0ABD3A0R6_9GENT</name>
<sequence length="181" mass="21106">MHRDRGHHLERENFNEEDLSQHEYEPSSEEVAASPSPTKRKKLKTSTKHEGKRKVKGDINDSVYVYFQLPRSIVDMELVEKYHISNFFKVKVPPLDHWPCVNLFGYVFVYLVQLEVGLKFPLPLFFHKILDHYQVGFGQLHAKSICNINAYLITCVTLGVKPSIDTFKEFKPSIGTFKEFF</sequence>
<evidence type="ECO:0000256" key="1">
    <source>
        <dbReference type="SAM" id="MobiDB-lite"/>
    </source>
</evidence>
<feature type="domain" description="Transposase (putative) gypsy type" evidence="2">
    <location>
        <begin position="110"/>
        <end position="170"/>
    </location>
</feature>